<dbReference type="SUPFAM" id="SSF52540">
    <property type="entry name" value="P-loop containing nucleoside triphosphate hydrolases"/>
    <property type="match status" value="1"/>
</dbReference>
<dbReference type="Gene3D" id="3.40.50.300">
    <property type="entry name" value="P-loop containing nucleotide triphosphate hydrolases"/>
    <property type="match status" value="1"/>
</dbReference>
<keyword evidence="2" id="KW-0813">Transport</keyword>
<dbReference type="InterPro" id="IPR003593">
    <property type="entry name" value="AAA+_ATPase"/>
</dbReference>
<dbReference type="GO" id="GO:0015658">
    <property type="term" value="F:branched-chain amino acid transmembrane transporter activity"/>
    <property type="evidence" value="ECO:0007669"/>
    <property type="project" value="TreeGrafter"/>
</dbReference>
<dbReference type="AlphaFoldDB" id="A0A1H1SK35"/>
<dbReference type="GO" id="GO:0015807">
    <property type="term" value="P:L-amino acid transport"/>
    <property type="evidence" value="ECO:0007669"/>
    <property type="project" value="TreeGrafter"/>
</dbReference>
<feature type="domain" description="ABC transporter" evidence="7">
    <location>
        <begin position="2"/>
        <end position="232"/>
    </location>
</feature>
<evidence type="ECO:0000256" key="5">
    <source>
        <dbReference type="ARBA" id="ARBA00022970"/>
    </source>
</evidence>
<dbReference type="EMBL" id="LT629750">
    <property type="protein sequence ID" value="SDS47719.1"/>
    <property type="molecule type" value="Genomic_DNA"/>
</dbReference>
<evidence type="ECO:0000256" key="3">
    <source>
        <dbReference type="ARBA" id="ARBA00022741"/>
    </source>
</evidence>
<dbReference type="Pfam" id="PF00005">
    <property type="entry name" value="ABC_tran"/>
    <property type="match status" value="1"/>
</dbReference>
<dbReference type="RefSeq" id="WP_197685035.1">
    <property type="nucleotide sequence ID" value="NZ_LT629750.1"/>
</dbReference>
<dbReference type="InterPro" id="IPR027417">
    <property type="entry name" value="P-loop_NTPase"/>
</dbReference>
<accession>A0A1H1SK35</accession>
<reference evidence="9" key="1">
    <citation type="submission" date="2016-10" db="EMBL/GenBank/DDBJ databases">
        <authorList>
            <person name="Varghese N."/>
            <person name="Submissions S."/>
        </authorList>
    </citation>
    <scope>NUCLEOTIDE SEQUENCE [LARGE SCALE GENOMIC DNA]</scope>
    <source>
        <strain evidence="9">GAS369</strain>
    </source>
</reference>
<gene>
    <name evidence="8" type="ORF">SAMN05444158_2178</name>
</gene>
<dbReference type="GO" id="GO:0005524">
    <property type="term" value="F:ATP binding"/>
    <property type="evidence" value="ECO:0007669"/>
    <property type="project" value="UniProtKB-KW"/>
</dbReference>
<evidence type="ECO:0000259" key="7">
    <source>
        <dbReference type="PROSITE" id="PS50893"/>
    </source>
</evidence>
<keyword evidence="9" id="KW-1185">Reference proteome</keyword>
<dbReference type="InterPro" id="IPR052156">
    <property type="entry name" value="BCAA_Transport_ATP-bd_LivF"/>
</dbReference>
<evidence type="ECO:0000256" key="4">
    <source>
        <dbReference type="ARBA" id="ARBA00022840"/>
    </source>
</evidence>
<keyword evidence="5" id="KW-0029">Amino-acid transport</keyword>
<comment type="similarity">
    <text evidence="1">Belongs to the ABC transporter superfamily.</text>
</comment>
<dbReference type="PANTHER" id="PTHR43820:SF4">
    <property type="entry name" value="HIGH-AFFINITY BRANCHED-CHAIN AMINO ACID TRANSPORT ATP-BINDING PROTEIN LIVF"/>
    <property type="match status" value="1"/>
</dbReference>
<dbReference type="GO" id="GO:0016887">
    <property type="term" value="F:ATP hydrolysis activity"/>
    <property type="evidence" value="ECO:0007669"/>
    <property type="project" value="InterPro"/>
</dbReference>
<dbReference type="PROSITE" id="PS00211">
    <property type="entry name" value="ABC_TRANSPORTER_1"/>
    <property type="match status" value="1"/>
</dbReference>
<dbReference type="CDD" id="cd03224">
    <property type="entry name" value="ABC_TM1139_LivF_branched"/>
    <property type="match status" value="1"/>
</dbReference>
<dbReference type="PROSITE" id="PS50893">
    <property type="entry name" value="ABC_TRANSPORTER_2"/>
    <property type="match status" value="1"/>
</dbReference>
<sequence>MLELKKIESGYGPARILHGVSLTVGKAEIVCLLGSNGAGKTTTLLTILGILKPSAGTMVFNGEALGGCKTTEIVRRGIAIVPEGRRIFGPMTVAENLMIGASVRNEPAAAAETLEMVLELFPLLRERLDQLSGTLSGGQQQMLAIGRALMTRPQLILMDEPSMGLSPLMCDEVFDIILRIRDRGLSVLLVEQNAYASLAVASRGYVLESGQIALEGSARELREDDMIKEAYL</sequence>
<keyword evidence="4 8" id="KW-0067">ATP-binding</keyword>
<dbReference type="InterPro" id="IPR017871">
    <property type="entry name" value="ABC_transporter-like_CS"/>
</dbReference>
<organism evidence="8 9">
    <name type="scientific">Bradyrhizobium canariense</name>
    <dbReference type="NCBI Taxonomy" id="255045"/>
    <lineage>
        <taxon>Bacteria</taxon>
        <taxon>Pseudomonadati</taxon>
        <taxon>Pseudomonadota</taxon>
        <taxon>Alphaproteobacteria</taxon>
        <taxon>Hyphomicrobiales</taxon>
        <taxon>Nitrobacteraceae</taxon>
        <taxon>Bradyrhizobium</taxon>
    </lineage>
</organism>
<keyword evidence="3" id="KW-0547">Nucleotide-binding</keyword>
<dbReference type="InterPro" id="IPR003439">
    <property type="entry name" value="ABC_transporter-like_ATP-bd"/>
</dbReference>
<proteinExistence type="inferred from homology"/>
<evidence type="ECO:0000313" key="8">
    <source>
        <dbReference type="EMBL" id="SDS47719.1"/>
    </source>
</evidence>
<evidence type="ECO:0000256" key="1">
    <source>
        <dbReference type="ARBA" id="ARBA00005417"/>
    </source>
</evidence>
<comment type="function">
    <text evidence="6">Involved in beta-(1--&gt;2)glucan export. Transmembrane domains (TMD) form a pore in the inner membrane and the ATP-binding domain (NBD) is responsible for energy generation.</text>
</comment>
<evidence type="ECO:0000256" key="6">
    <source>
        <dbReference type="ARBA" id="ARBA00024722"/>
    </source>
</evidence>
<dbReference type="Proteomes" id="UP000243904">
    <property type="component" value="Chromosome I"/>
</dbReference>
<evidence type="ECO:0000313" key="9">
    <source>
        <dbReference type="Proteomes" id="UP000243904"/>
    </source>
</evidence>
<protein>
    <submittedName>
        <fullName evidence="8">Branched-chain amino acid transport system ATP-binding protein</fullName>
    </submittedName>
</protein>
<dbReference type="PANTHER" id="PTHR43820">
    <property type="entry name" value="HIGH-AFFINITY BRANCHED-CHAIN AMINO ACID TRANSPORT ATP-BINDING PROTEIN LIVF"/>
    <property type="match status" value="1"/>
</dbReference>
<evidence type="ECO:0000256" key="2">
    <source>
        <dbReference type="ARBA" id="ARBA00022448"/>
    </source>
</evidence>
<dbReference type="SMART" id="SM00382">
    <property type="entry name" value="AAA"/>
    <property type="match status" value="1"/>
</dbReference>
<name>A0A1H1SK35_9BRAD</name>